<name>A0A0N1I3Z6_LEPSE</name>
<evidence type="ECO:0000313" key="2">
    <source>
        <dbReference type="Proteomes" id="UP000038009"/>
    </source>
</evidence>
<dbReference type="OMA" id="QALWSRE"/>
<sequence>MQEPSLKGLSAPAEPADTTEYTPKQKIAVALGVAAIGGYIGYTLVQSYRGEPPQAIWTHTTEANASVSTAIPHVAFVNLHEELRPSAREGLQGWLDLDSEVQLTFPTVMFVEEDETSTLADIASNVRRATLFAHSELRETHEHEKRFSSPAQQLRQLCTVVYRTVIEVEGQPLEDWDVDASALRKWHSKPFTQRHCLGFTVDGRSVTLLMQDVEGVFHTSKLVSDVAKLSKSAVQHNGAALLRECEAPSTATFGRWWPPAVTYAAASASMMSFDSSTKNDDKADVLKSFECSGHPSSLWRGPFSLFSLLGTVLRYNRPDAAVYPTLLSRTAHMPTPPNAPHGLWSAVKGWPLRLSFFLLPHKRKNERRYCERQSALSAAFLILVKAASSNALPSIEVMKEVQNYTAQWVRHFATIAPTHEAALVELQRGDAGQWGLRVDLTFAQCTVVEAAWLLTRVVGLLTAVGVSLLNAQLVVVPKMQSSASLLYPTAESEDVLHYWKPCKLSPSKSLTGGVEAKLGSAPSAHQHPGWVPVALCAEERIGFVVAQHDFTSL</sequence>
<gene>
    <name evidence="1" type="ORF">ABL78_4053</name>
</gene>
<keyword evidence="2" id="KW-1185">Reference proteome</keyword>
<dbReference type="Proteomes" id="UP000038009">
    <property type="component" value="Unassembled WGS sequence"/>
</dbReference>
<dbReference type="OrthoDB" id="272647at2759"/>
<comment type="caution">
    <text evidence="1">The sequence shown here is derived from an EMBL/GenBank/DDBJ whole genome shotgun (WGS) entry which is preliminary data.</text>
</comment>
<reference evidence="1 2" key="1">
    <citation type="journal article" date="2015" name="PLoS Pathog.">
        <title>Leptomonas seymouri: Adaptations to the Dixenous Life Cycle Analyzed by Genome Sequencing, Transcriptome Profiling and Co-infection with Leishmania donovani.</title>
        <authorList>
            <person name="Kraeva N."/>
            <person name="Butenko A."/>
            <person name="Hlavacova J."/>
            <person name="Kostygov A."/>
            <person name="Myskova J."/>
            <person name="Grybchuk D."/>
            <person name="Lestinova T."/>
            <person name="Votypka J."/>
            <person name="Volf P."/>
            <person name="Opperdoes F."/>
            <person name="Flegontov P."/>
            <person name="Lukes J."/>
            <person name="Yurchenko V."/>
        </authorList>
    </citation>
    <scope>NUCLEOTIDE SEQUENCE [LARGE SCALE GENOMIC DNA]</scope>
    <source>
        <strain evidence="1 2">ATCC 30220</strain>
    </source>
</reference>
<dbReference type="EMBL" id="LJSK01000112">
    <property type="protein sequence ID" value="KPI86863.1"/>
    <property type="molecule type" value="Genomic_DNA"/>
</dbReference>
<evidence type="ECO:0000313" key="1">
    <source>
        <dbReference type="EMBL" id="KPI86863.1"/>
    </source>
</evidence>
<protein>
    <submittedName>
        <fullName evidence="1">Uncharacterized protein</fullName>
    </submittedName>
</protein>
<accession>A0A0N1I3Z6</accession>
<dbReference type="VEuPathDB" id="TriTrypDB:Lsey_0112_0070"/>
<organism evidence="1 2">
    <name type="scientific">Leptomonas seymouri</name>
    <dbReference type="NCBI Taxonomy" id="5684"/>
    <lineage>
        <taxon>Eukaryota</taxon>
        <taxon>Discoba</taxon>
        <taxon>Euglenozoa</taxon>
        <taxon>Kinetoplastea</taxon>
        <taxon>Metakinetoplastina</taxon>
        <taxon>Trypanosomatida</taxon>
        <taxon>Trypanosomatidae</taxon>
        <taxon>Leishmaniinae</taxon>
        <taxon>Leptomonas</taxon>
    </lineage>
</organism>
<dbReference type="AlphaFoldDB" id="A0A0N1I3Z6"/>
<proteinExistence type="predicted"/>